<name>A0AAP9MDF0_CLOIN</name>
<protein>
    <submittedName>
        <fullName evidence="1">Uncharacterized protein</fullName>
    </submittedName>
</protein>
<gene>
    <name evidence="1" type="ORF">G4D54_08305</name>
</gene>
<accession>A0AAP9MDF0</accession>
<dbReference type="GeneID" id="61925532"/>
<dbReference type="EMBL" id="CP048838">
    <property type="protein sequence ID" value="QJA02420.1"/>
    <property type="molecule type" value="Genomic_DNA"/>
</dbReference>
<reference evidence="1 2" key="1">
    <citation type="submission" date="2020-02" db="EMBL/GenBank/DDBJ databases">
        <authorList>
            <person name="Kociolek L.K."/>
            <person name="Ozer E.A."/>
        </authorList>
    </citation>
    <scope>NUCLEOTIDE SEQUENCE [LARGE SCALE GENOMIC DNA]</scope>
    <source>
        <strain evidence="1 2">ATCC 14501</strain>
    </source>
</reference>
<sequence>MLDNMKFELLANCIKEINVKAGSAAKRTVNQSVTLLNWAIELLYF</sequence>
<dbReference type="AlphaFoldDB" id="A0AAP9MDF0"/>
<proteinExistence type="predicted"/>
<dbReference type="RefSeq" id="WP_002608494.1">
    <property type="nucleotide sequence ID" value="NZ_CABHIW010000004.1"/>
</dbReference>
<organism evidence="1 2">
    <name type="scientific">Clostridium innocuum</name>
    <dbReference type="NCBI Taxonomy" id="1522"/>
    <lineage>
        <taxon>Bacteria</taxon>
        <taxon>Bacillati</taxon>
        <taxon>Bacillota</taxon>
        <taxon>Clostridia</taxon>
        <taxon>Eubacteriales</taxon>
        <taxon>Clostridiaceae</taxon>
        <taxon>Clostridium</taxon>
    </lineage>
</organism>
<evidence type="ECO:0000313" key="2">
    <source>
        <dbReference type="Proteomes" id="UP000503330"/>
    </source>
</evidence>
<dbReference type="Proteomes" id="UP000503330">
    <property type="component" value="Chromosome"/>
</dbReference>
<evidence type="ECO:0000313" key="1">
    <source>
        <dbReference type="EMBL" id="QJA02420.1"/>
    </source>
</evidence>